<protein>
    <submittedName>
        <fullName evidence="2">(northern house mosquito) hypothetical protein</fullName>
    </submittedName>
</protein>
<organism evidence="2">
    <name type="scientific">Culex pipiens</name>
    <name type="common">House mosquito</name>
    <dbReference type="NCBI Taxonomy" id="7175"/>
    <lineage>
        <taxon>Eukaryota</taxon>
        <taxon>Metazoa</taxon>
        <taxon>Ecdysozoa</taxon>
        <taxon>Arthropoda</taxon>
        <taxon>Hexapoda</taxon>
        <taxon>Insecta</taxon>
        <taxon>Pterygota</taxon>
        <taxon>Neoptera</taxon>
        <taxon>Endopterygota</taxon>
        <taxon>Diptera</taxon>
        <taxon>Nematocera</taxon>
        <taxon>Culicoidea</taxon>
        <taxon>Culicidae</taxon>
        <taxon>Culicinae</taxon>
        <taxon>Culicini</taxon>
        <taxon>Culex</taxon>
        <taxon>Culex</taxon>
    </lineage>
</organism>
<proteinExistence type="predicted"/>
<feature type="region of interest" description="Disordered" evidence="1">
    <location>
        <begin position="1"/>
        <end position="38"/>
    </location>
</feature>
<reference evidence="2" key="1">
    <citation type="submission" date="2021-05" db="EMBL/GenBank/DDBJ databases">
        <authorList>
            <person name="Alioto T."/>
            <person name="Alioto T."/>
            <person name="Gomez Garrido J."/>
        </authorList>
    </citation>
    <scope>NUCLEOTIDE SEQUENCE</scope>
</reference>
<dbReference type="AlphaFoldDB" id="A0A8D8BU32"/>
<sequence>MRFFCWSADPRDGGEADEGNSRARFTPPPPTPPPESTSLNSLHCFLIRSASNSSLLIRFREISFNASRTLRVGAASTSAVGAITRFSASISSSDCCCLTGFNSALGINNEPALKILDRVFA</sequence>
<dbReference type="EMBL" id="HBUE01090440">
    <property type="protein sequence ID" value="CAG6481310.1"/>
    <property type="molecule type" value="Transcribed_RNA"/>
</dbReference>
<feature type="compositionally biased region" description="Pro residues" evidence="1">
    <location>
        <begin position="26"/>
        <end position="35"/>
    </location>
</feature>
<evidence type="ECO:0000256" key="1">
    <source>
        <dbReference type="SAM" id="MobiDB-lite"/>
    </source>
</evidence>
<name>A0A8D8BU32_CULPI</name>
<accession>A0A8D8BU32</accession>
<evidence type="ECO:0000313" key="2">
    <source>
        <dbReference type="EMBL" id="CAG6481310.1"/>
    </source>
</evidence>